<dbReference type="FunFam" id="1.25.40.10:FF:000158">
    <property type="entry name" value="pentatricopeptide repeat-containing protein At2g33680"/>
    <property type="match status" value="1"/>
</dbReference>
<feature type="non-terminal residue" evidence="4">
    <location>
        <position position="1"/>
    </location>
</feature>
<dbReference type="PANTHER" id="PTHR24015:SF1903">
    <property type="entry name" value="OS05G0305300 PROTEIN"/>
    <property type="match status" value="1"/>
</dbReference>
<dbReference type="PROSITE" id="PS51375">
    <property type="entry name" value="PPR"/>
    <property type="match status" value="3"/>
</dbReference>
<dbReference type="GO" id="GO:0008270">
    <property type="term" value="F:zinc ion binding"/>
    <property type="evidence" value="ECO:0007669"/>
    <property type="project" value="InterPro"/>
</dbReference>
<sequence>MLMKFGNVTNAESLFRTMKKKNIITYNTMMKGYTWNNMCDKVLDLFEQIQLNLDDISYTIIFNACAQLSNDRAKQIGKKLLDEMPKNLKENKYIQNSAIDMLMKFGDVKKAEDLFQTIKKKDIITYGVMMKGYTLNHICDKALDLFEQIQLNLDDISYTIIFNACAQLSNDRAIKIGKKRLDEMPKNLKENKYIQNSAIDMLMKFGDIKNAEILFKMFEKKDIITYGAMMKGYNINNEPLKSLKLFEEIKKNELKIDEIISMILIDTCAKIGIRSICESVVNQFPSYLYSNQYICNALIGMWGKAGLVKNAQKIFESVDQPDVITYNAMINAYGKNRMGLEAIDLYRKMPNKLRNEFSYSCILNACSHSGLLDEAYSIFNEISHKTQQVITTMVDCLSRLFLFDEAKQLIEDYEKCNAPDSVMYMALLSGARNSRQSHLSQEIHKRMKLLFPNEKNLLISASILLCNISSSLGHHEEAQAIRLDRIKEFGNKVKAGLSWTEVNGEVVQFTAHDQSHPQSKEIYAEAQRISSELIKYGHVHDGSWITRPLREYETVESVLCSHSERLAIAFNFIEGRKPSFIQITNNLRVCGDCHQATKLIAKIRQVEIV</sequence>
<evidence type="ECO:0000313" key="5">
    <source>
        <dbReference type="EMBL" id="CAF1664193.1"/>
    </source>
</evidence>
<dbReference type="Pfam" id="PF01535">
    <property type="entry name" value="PPR"/>
    <property type="match status" value="6"/>
</dbReference>
<evidence type="ECO:0000256" key="1">
    <source>
        <dbReference type="ARBA" id="ARBA00022737"/>
    </source>
</evidence>
<keyword evidence="6" id="KW-1185">Reference proteome</keyword>
<feature type="repeat" description="PPR" evidence="2">
    <location>
        <begin position="322"/>
        <end position="352"/>
    </location>
</feature>
<dbReference type="Proteomes" id="UP000663877">
    <property type="component" value="Unassembled WGS sequence"/>
</dbReference>
<organism evidence="4 7">
    <name type="scientific">Adineta steineri</name>
    <dbReference type="NCBI Taxonomy" id="433720"/>
    <lineage>
        <taxon>Eukaryota</taxon>
        <taxon>Metazoa</taxon>
        <taxon>Spiralia</taxon>
        <taxon>Gnathifera</taxon>
        <taxon>Rotifera</taxon>
        <taxon>Eurotatoria</taxon>
        <taxon>Bdelloidea</taxon>
        <taxon>Adinetida</taxon>
        <taxon>Adinetidae</taxon>
        <taxon>Adineta</taxon>
    </lineage>
</organism>
<proteinExistence type="predicted"/>
<feature type="repeat" description="PPR" evidence="2">
    <location>
        <begin position="222"/>
        <end position="256"/>
    </location>
</feature>
<dbReference type="PANTHER" id="PTHR24015">
    <property type="entry name" value="OS07G0578800 PROTEIN-RELATED"/>
    <property type="match status" value="1"/>
</dbReference>
<evidence type="ECO:0000256" key="2">
    <source>
        <dbReference type="PROSITE-ProRule" id="PRU00708"/>
    </source>
</evidence>
<dbReference type="InterPro" id="IPR046960">
    <property type="entry name" value="PPR_At4g14850-like_plant"/>
</dbReference>
<dbReference type="EMBL" id="CAJNOM010005493">
    <property type="protein sequence ID" value="CAF1664193.1"/>
    <property type="molecule type" value="Genomic_DNA"/>
</dbReference>
<dbReference type="AlphaFoldDB" id="A0A815XM47"/>
<dbReference type="OrthoDB" id="185373at2759"/>
<dbReference type="GO" id="GO:0003723">
    <property type="term" value="F:RNA binding"/>
    <property type="evidence" value="ECO:0007669"/>
    <property type="project" value="InterPro"/>
</dbReference>
<evidence type="ECO:0000313" key="7">
    <source>
        <dbReference type="Proteomes" id="UP000663877"/>
    </source>
</evidence>
<dbReference type="Proteomes" id="UP000663832">
    <property type="component" value="Unassembled WGS sequence"/>
</dbReference>
<evidence type="ECO:0000313" key="4">
    <source>
        <dbReference type="EMBL" id="CAF1559271.1"/>
    </source>
</evidence>
<dbReference type="GO" id="GO:0009451">
    <property type="term" value="P:RNA modification"/>
    <property type="evidence" value="ECO:0007669"/>
    <property type="project" value="InterPro"/>
</dbReference>
<dbReference type="Pfam" id="PF13041">
    <property type="entry name" value="PPR_2"/>
    <property type="match status" value="1"/>
</dbReference>
<dbReference type="InterPro" id="IPR046849">
    <property type="entry name" value="E2_motif"/>
</dbReference>
<dbReference type="EMBL" id="CAJNOI010005089">
    <property type="protein sequence ID" value="CAF1559271.1"/>
    <property type="molecule type" value="Genomic_DNA"/>
</dbReference>
<dbReference type="Pfam" id="PF20430">
    <property type="entry name" value="Eplus_motif"/>
    <property type="match status" value="1"/>
</dbReference>
<gene>
    <name evidence="4" type="ORF">BJG266_LOCUS46824</name>
    <name evidence="5" type="ORF">QVE165_LOCUS63861</name>
</gene>
<protein>
    <recommendedName>
        <fullName evidence="3">DYW domain-containing protein</fullName>
    </recommendedName>
</protein>
<dbReference type="Pfam" id="PF14432">
    <property type="entry name" value="DYW_deaminase"/>
    <property type="match status" value="1"/>
</dbReference>
<feature type="repeat" description="PPR" evidence="2">
    <location>
        <begin position="355"/>
        <end position="389"/>
    </location>
</feature>
<evidence type="ECO:0000259" key="3">
    <source>
        <dbReference type="Pfam" id="PF14432"/>
    </source>
</evidence>
<dbReference type="GO" id="GO:0048731">
    <property type="term" value="P:system development"/>
    <property type="evidence" value="ECO:0007669"/>
    <property type="project" value="UniProtKB-ARBA"/>
</dbReference>
<name>A0A815XM47_9BILA</name>
<dbReference type="Gene3D" id="1.25.40.10">
    <property type="entry name" value="Tetratricopeptide repeat domain"/>
    <property type="match status" value="5"/>
</dbReference>
<dbReference type="InterPro" id="IPR032867">
    <property type="entry name" value="DYW_dom"/>
</dbReference>
<feature type="domain" description="DYW" evidence="3">
    <location>
        <begin position="537"/>
        <end position="609"/>
    </location>
</feature>
<dbReference type="InterPro" id="IPR002885">
    <property type="entry name" value="PPR_rpt"/>
</dbReference>
<keyword evidence="1" id="KW-0677">Repeat</keyword>
<dbReference type="InterPro" id="IPR011990">
    <property type="entry name" value="TPR-like_helical_dom_sf"/>
</dbReference>
<dbReference type="NCBIfam" id="TIGR00756">
    <property type="entry name" value="PPR"/>
    <property type="match status" value="3"/>
</dbReference>
<comment type="caution">
    <text evidence="4">The sequence shown here is derived from an EMBL/GenBank/DDBJ whole genome shotgun (WGS) entry which is preliminary data.</text>
</comment>
<reference evidence="4" key="1">
    <citation type="submission" date="2021-02" db="EMBL/GenBank/DDBJ databases">
        <authorList>
            <person name="Nowell W R."/>
        </authorList>
    </citation>
    <scope>NUCLEOTIDE SEQUENCE</scope>
</reference>
<accession>A0A815XM47</accession>
<evidence type="ECO:0000313" key="6">
    <source>
        <dbReference type="Proteomes" id="UP000663832"/>
    </source>
</evidence>